<dbReference type="GO" id="GO:0008168">
    <property type="term" value="F:methyltransferase activity"/>
    <property type="evidence" value="ECO:0007669"/>
    <property type="project" value="UniProtKB-KW"/>
</dbReference>
<dbReference type="Gene3D" id="3.40.50.150">
    <property type="entry name" value="Vaccinia Virus protein VP39"/>
    <property type="match status" value="1"/>
</dbReference>
<evidence type="ECO:0000313" key="1">
    <source>
        <dbReference type="EMBL" id="XBH01151.1"/>
    </source>
</evidence>
<dbReference type="EMBL" id="CP155447">
    <property type="protein sequence ID" value="XBH01151.1"/>
    <property type="molecule type" value="Genomic_DNA"/>
</dbReference>
<dbReference type="RefSeq" id="WP_406693841.1">
    <property type="nucleotide sequence ID" value="NZ_CP155447.1"/>
</dbReference>
<dbReference type="EC" id="2.1.1.-" evidence="1"/>
<dbReference type="CDD" id="cd02440">
    <property type="entry name" value="AdoMet_MTases"/>
    <property type="match status" value="1"/>
</dbReference>
<dbReference type="PANTHER" id="PTHR43861">
    <property type="entry name" value="TRANS-ACONITATE 2-METHYLTRANSFERASE-RELATED"/>
    <property type="match status" value="1"/>
</dbReference>
<proteinExistence type="predicted"/>
<gene>
    <name evidence="1" type="ORF">V5E97_22660</name>
</gene>
<dbReference type="Pfam" id="PF13489">
    <property type="entry name" value="Methyltransf_23"/>
    <property type="match status" value="1"/>
</dbReference>
<reference evidence="1" key="1">
    <citation type="submission" date="2024-05" db="EMBL/GenBank/DDBJ databases">
        <title>Planctomycetes of the genus Singulisphaera possess chitinolytic capabilities.</title>
        <authorList>
            <person name="Ivanova A."/>
        </authorList>
    </citation>
    <scope>NUCLEOTIDE SEQUENCE</scope>
    <source>
        <strain evidence="1">Ch08T</strain>
    </source>
</reference>
<keyword evidence="1" id="KW-0489">Methyltransferase</keyword>
<sequence length="262" mass="29918">MTATATEKDFAPIQSDYEFFVAHATEAEADLAIYQDWLREIQPGPGPVRILDFGCGPGTFTEQFLDRAGWRSGEVELALVEPVDDYRRAAQERLQGRSASPVRAWSQLPNDLAEPFDLVLSNHAFYYVPALREELTRIVRTLKPGGSFLAAIAGKENVLIQIWMQAFAWLGRPIPYHTAEDFEDALLAFSFPFCRKDVRYTLAFPDSDVNRWKILHFLLGEHLEQIPRSTALGFLEPYAVDHRIEMNAKHFQYRVRRSQGTP</sequence>
<dbReference type="GO" id="GO:0032259">
    <property type="term" value="P:methylation"/>
    <property type="evidence" value="ECO:0007669"/>
    <property type="project" value="UniProtKB-KW"/>
</dbReference>
<protein>
    <submittedName>
        <fullName evidence="1">Class I SAM-dependent methyltransferase</fullName>
        <ecNumber evidence="1">2.1.1.-</ecNumber>
    </submittedName>
</protein>
<organism evidence="1">
    <name type="scientific">Singulisphaera sp. Ch08</name>
    <dbReference type="NCBI Taxonomy" id="3120278"/>
    <lineage>
        <taxon>Bacteria</taxon>
        <taxon>Pseudomonadati</taxon>
        <taxon>Planctomycetota</taxon>
        <taxon>Planctomycetia</taxon>
        <taxon>Isosphaerales</taxon>
        <taxon>Isosphaeraceae</taxon>
        <taxon>Singulisphaera</taxon>
    </lineage>
</organism>
<dbReference type="InterPro" id="IPR029063">
    <property type="entry name" value="SAM-dependent_MTases_sf"/>
</dbReference>
<keyword evidence="1" id="KW-0808">Transferase</keyword>
<name>A0AAU7C7L5_9BACT</name>
<dbReference type="AlphaFoldDB" id="A0AAU7C7L5"/>
<dbReference type="SUPFAM" id="SSF53335">
    <property type="entry name" value="S-adenosyl-L-methionine-dependent methyltransferases"/>
    <property type="match status" value="1"/>
</dbReference>
<accession>A0AAU7C7L5</accession>
<dbReference type="PANTHER" id="PTHR43861:SF1">
    <property type="entry name" value="TRANS-ACONITATE 2-METHYLTRANSFERASE"/>
    <property type="match status" value="1"/>
</dbReference>